<dbReference type="InterPro" id="IPR052032">
    <property type="entry name" value="ATP-dep_AA_Ligase"/>
</dbReference>
<proteinExistence type="predicted"/>
<protein>
    <submittedName>
        <fullName evidence="6">ATP-grasp domain-containing protein</fullName>
    </submittedName>
</protein>
<dbReference type="PANTHER" id="PTHR43585">
    <property type="entry name" value="FUMIPYRROLE BIOSYNTHESIS PROTEIN C"/>
    <property type="match status" value="1"/>
</dbReference>
<dbReference type="EMBL" id="AP024488">
    <property type="protein sequence ID" value="BCS96987.1"/>
    <property type="molecule type" value="Genomic_DNA"/>
</dbReference>
<dbReference type="Pfam" id="PF13535">
    <property type="entry name" value="ATP-grasp_4"/>
    <property type="match status" value="1"/>
</dbReference>
<keyword evidence="1" id="KW-0436">Ligase</keyword>
<organism evidence="6 7">
    <name type="scientific">Desulfoluna limicola</name>
    <dbReference type="NCBI Taxonomy" id="2810562"/>
    <lineage>
        <taxon>Bacteria</taxon>
        <taxon>Pseudomonadati</taxon>
        <taxon>Thermodesulfobacteriota</taxon>
        <taxon>Desulfobacteria</taxon>
        <taxon>Desulfobacterales</taxon>
        <taxon>Desulfolunaceae</taxon>
        <taxon>Desulfoluna</taxon>
    </lineage>
</organism>
<keyword evidence="7" id="KW-1185">Reference proteome</keyword>
<evidence type="ECO:0000256" key="3">
    <source>
        <dbReference type="ARBA" id="ARBA00022840"/>
    </source>
</evidence>
<dbReference type="InterPro" id="IPR011761">
    <property type="entry name" value="ATP-grasp"/>
</dbReference>
<dbReference type="PANTHER" id="PTHR43585:SF2">
    <property type="entry name" value="ATP-GRASP ENZYME FSQD"/>
    <property type="match status" value="1"/>
</dbReference>
<feature type="domain" description="ATP-grasp" evidence="5">
    <location>
        <begin position="111"/>
        <end position="321"/>
    </location>
</feature>
<keyword evidence="2 4" id="KW-0547">Nucleotide-binding</keyword>
<dbReference type="Proteomes" id="UP001320148">
    <property type="component" value="Chromosome"/>
</dbReference>
<dbReference type="Gene3D" id="3.30.470.20">
    <property type="entry name" value="ATP-grasp fold, B domain"/>
    <property type="match status" value="1"/>
</dbReference>
<evidence type="ECO:0000259" key="5">
    <source>
        <dbReference type="PROSITE" id="PS50975"/>
    </source>
</evidence>
<keyword evidence="3 4" id="KW-0067">ATP-binding</keyword>
<evidence type="ECO:0000313" key="7">
    <source>
        <dbReference type="Proteomes" id="UP001320148"/>
    </source>
</evidence>
<evidence type="ECO:0000256" key="1">
    <source>
        <dbReference type="ARBA" id="ARBA00022598"/>
    </source>
</evidence>
<gene>
    <name evidence="6" type="ORF">DSLASN_26190</name>
</gene>
<evidence type="ECO:0000313" key="6">
    <source>
        <dbReference type="EMBL" id="BCS96987.1"/>
    </source>
</evidence>
<dbReference type="SUPFAM" id="SSF56059">
    <property type="entry name" value="Glutathione synthetase ATP-binding domain-like"/>
    <property type="match status" value="1"/>
</dbReference>
<evidence type="ECO:0000256" key="2">
    <source>
        <dbReference type="ARBA" id="ARBA00022741"/>
    </source>
</evidence>
<dbReference type="PROSITE" id="PS50975">
    <property type="entry name" value="ATP_GRASP"/>
    <property type="match status" value="1"/>
</dbReference>
<name>A0ABN6F3H4_9BACT</name>
<sequence>MPPEAIFPDLDRHHRNTELECTMFIFDAPYISDVAEAFLIESQAPLLKNEFSMESISNKANQVSEDEAIKELERQNFRWVYSNSENAIGWIVKTFGADSDLAKKIELFKNKGTFRKATATLFPDITFIEIPASEVETFTFDRVGSPFIIKPSVGFISAGVHRVNNSDEWETVRGDLLKETEETAKAFPKEVLSSTSFIIESIIDGDEFAVDAYFDDENKPVILNILHHKFSDEHDMSDRLYLTSAEIINTHRAPIEAFLCDIATLGDFRGLPFHAEIRIDAENTIRPIEINPLRFAGWCSTDIAHYAYGINVYDYFANKKTPDWPTILEASGTDTHAMAVIERPTPLSDNQRFDYDKLEESVSSVHALRKMDYRTFPLYAFLFFRVSPETSHELDMMLTLDPDAFVAS</sequence>
<reference evidence="6 7" key="1">
    <citation type="submission" date="2021-02" db="EMBL/GenBank/DDBJ databases">
        <title>Complete genome of Desulfoluna sp. strain ASN36.</title>
        <authorList>
            <person name="Takahashi A."/>
            <person name="Kojima H."/>
            <person name="Fukui M."/>
        </authorList>
    </citation>
    <scope>NUCLEOTIDE SEQUENCE [LARGE SCALE GENOMIC DNA]</scope>
    <source>
        <strain evidence="6 7">ASN36</strain>
    </source>
</reference>
<accession>A0ABN6F3H4</accession>
<evidence type="ECO:0000256" key="4">
    <source>
        <dbReference type="PROSITE-ProRule" id="PRU00409"/>
    </source>
</evidence>